<dbReference type="InterPro" id="IPR038062">
    <property type="entry name" value="ScdA-like_N_sf"/>
</dbReference>
<dbReference type="KEGG" id="faa:HMPREF0389_01617"/>
<evidence type="ECO:0000313" key="2">
    <source>
        <dbReference type="Proteomes" id="UP000007468"/>
    </source>
</evidence>
<dbReference type="OrthoDB" id="9769774at2"/>
<sequence>MELTSKTKLKDLLNEYPWLKEEIIKVNDKFKLLNTPMLGKADIAMMSEKADMDVDILIAKLKELIASHN</sequence>
<dbReference type="STRING" id="546269.HMPREF0389_01617"/>
<dbReference type="RefSeq" id="WP_014262330.1">
    <property type="nucleotide sequence ID" value="NC_016630.1"/>
</dbReference>
<evidence type="ECO:0008006" key="3">
    <source>
        <dbReference type="Google" id="ProtNLM"/>
    </source>
</evidence>
<organism evidence="1 2">
    <name type="scientific">Filifactor alocis (strain ATCC 35896 / CCUG 47790 / D40 B5)</name>
    <name type="common">Fusobacterium alocis</name>
    <dbReference type="NCBI Taxonomy" id="546269"/>
    <lineage>
        <taxon>Bacteria</taxon>
        <taxon>Bacillati</taxon>
        <taxon>Bacillota</taxon>
        <taxon>Clostridia</taxon>
        <taxon>Peptostreptococcales</taxon>
        <taxon>Filifactoraceae</taxon>
        <taxon>Filifactor</taxon>
    </lineage>
</organism>
<keyword evidence="2" id="KW-1185">Reference proteome</keyword>
<proteinExistence type="predicted"/>
<dbReference type="EMBL" id="CP002390">
    <property type="protein sequence ID" value="EFE27698.1"/>
    <property type="molecule type" value="Genomic_DNA"/>
</dbReference>
<dbReference type="Proteomes" id="UP000007468">
    <property type="component" value="Chromosome"/>
</dbReference>
<name>D6GU27_FILAD</name>
<dbReference type="AlphaFoldDB" id="D6GU27"/>
<dbReference type="eggNOG" id="COG2461">
    <property type="taxonomic scope" value="Bacteria"/>
</dbReference>
<evidence type="ECO:0000313" key="1">
    <source>
        <dbReference type="EMBL" id="EFE27698.1"/>
    </source>
</evidence>
<accession>D6GU27</accession>
<gene>
    <name evidence="1" type="ordered locus">HMPREF0389_01617</name>
</gene>
<dbReference type="SUPFAM" id="SSF140683">
    <property type="entry name" value="SP0561-like"/>
    <property type="match status" value="1"/>
</dbReference>
<protein>
    <recommendedName>
        <fullName evidence="3">DUF1858 domain-containing protein</fullName>
    </recommendedName>
</protein>
<reference evidence="2" key="1">
    <citation type="submission" date="2010-12" db="EMBL/GenBank/DDBJ databases">
        <title>The genome sequence of Filifactor alocis strain ATCC 35896.</title>
        <authorList>
            <consortium name="The Broad Institute Genome Sequencing Platform"/>
            <person name="Ward D."/>
            <person name="Earl A."/>
            <person name="Feldgarden M."/>
            <person name="Young S.K."/>
            <person name="Gargeya S."/>
            <person name="Zeng Q."/>
            <person name="Alvarado L."/>
            <person name="Berlin A."/>
            <person name="Bochicchio J."/>
            <person name="Chapman S.B."/>
            <person name="Chen Z."/>
            <person name="Freedman E."/>
            <person name="Gellesch M."/>
            <person name="Goldberg J."/>
            <person name="Griggs A."/>
            <person name="Gujja S."/>
            <person name="Heilman E."/>
            <person name="Heiman D."/>
            <person name="Howarth C."/>
            <person name="Mehta T."/>
            <person name="Neiman D."/>
            <person name="Pearson M."/>
            <person name="Roberts A."/>
            <person name="Saif S."/>
            <person name="Shea T."/>
            <person name="Shenoy N."/>
            <person name="Sisk P."/>
            <person name="Stolte C."/>
            <person name="Sykes S."/>
            <person name="White J."/>
            <person name="Yandava C."/>
            <person name="Izard J."/>
            <person name="Blanton J.M."/>
            <person name="Baranova O.V."/>
            <person name="Tanner A.C."/>
            <person name="Dewhirst F.E."/>
            <person name="Haas B."/>
            <person name="Nusbaum C."/>
            <person name="Birren B."/>
        </authorList>
    </citation>
    <scope>NUCLEOTIDE SEQUENCE [LARGE SCALE GENOMIC DNA]</scope>
    <source>
        <strain evidence="2">ATCC 35896 / D40 B5</strain>
    </source>
</reference>